<keyword evidence="3" id="KW-1185">Reference proteome</keyword>
<dbReference type="EMBL" id="ML978067">
    <property type="protein sequence ID" value="KAF2019811.1"/>
    <property type="molecule type" value="Genomic_DNA"/>
</dbReference>
<feature type="domain" description="N-acetyltransferase" evidence="1">
    <location>
        <begin position="35"/>
        <end position="198"/>
    </location>
</feature>
<dbReference type="InterPro" id="IPR000182">
    <property type="entry name" value="GNAT_dom"/>
</dbReference>
<dbReference type="Proteomes" id="UP000799778">
    <property type="component" value="Unassembled WGS sequence"/>
</dbReference>
<dbReference type="OrthoDB" id="630895at2759"/>
<dbReference type="Gene3D" id="3.40.630.30">
    <property type="match status" value="1"/>
</dbReference>
<dbReference type="PANTHER" id="PTHR43792:SF16">
    <property type="entry name" value="N-ACETYLTRANSFERASE DOMAIN-CONTAINING PROTEIN"/>
    <property type="match status" value="1"/>
</dbReference>
<dbReference type="SUPFAM" id="SSF55729">
    <property type="entry name" value="Acyl-CoA N-acyltransferases (Nat)"/>
    <property type="match status" value="1"/>
</dbReference>
<dbReference type="RefSeq" id="XP_033388150.1">
    <property type="nucleotide sequence ID" value="XM_033527213.1"/>
</dbReference>
<dbReference type="GO" id="GO:0016747">
    <property type="term" value="F:acyltransferase activity, transferring groups other than amino-acyl groups"/>
    <property type="evidence" value="ECO:0007669"/>
    <property type="project" value="InterPro"/>
</dbReference>
<dbReference type="Pfam" id="PF13302">
    <property type="entry name" value="Acetyltransf_3"/>
    <property type="match status" value="1"/>
</dbReference>
<dbReference type="InterPro" id="IPR051531">
    <property type="entry name" value="N-acetyltransferase"/>
</dbReference>
<protein>
    <submittedName>
        <fullName evidence="2">Acyl-CoA N-acyltransferase</fullName>
    </submittedName>
</protein>
<evidence type="ECO:0000313" key="3">
    <source>
        <dbReference type="Proteomes" id="UP000799778"/>
    </source>
</evidence>
<dbReference type="PROSITE" id="PS51186">
    <property type="entry name" value="GNAT"/>
    <property type="match status" value="1"/>
</dbReference>
<dbReference type="PANTHER" id="PTHR43792">
    <property type="entry name" value="GNAT FAMILY, PUTATIVE (AFU_ORTHOLOGUE AFUA_3G00765)-RELATED-RELATED"/>
    <property type="match status" value="1"/>
</dbReference>
<proteinExistence type="predicted"/>
<gene>
    <name evidence="2" type="ORF">BU24DRAFT_419421</name>
</gene>
<organism evidence="2 3">
    <name type="scientific">Aaosphaeria arxii CBS 175.79</name>
    <dbReference type="NCBI Taxonomy" id="1450172"/>
    <lineage>
        <taxon>Eukaryota</taxon>
        <taxon>Fungi</taxon>
        <taxon>Dikarya</taxon>
        <taxon>Ascomycota</taxon>
        <taxon>Pezizomycotina</taxon>
        <taxon>Dothideomycetes</taxon>
        <taxon>Pleosporomycetidae</taxon>
        <taxon>Pleosporales</taxon>
        <taxon>Pleosporales incertae sedis</taxon>
        <taxon>Aaosphaeria</taxon>
    </lineage>
</organism>
<name>A0A6A5Y4K7_9PLEO</name>
<sequence>MDPNFHVATSRLNLSYFQPDLDEHCDFFLALRNSPEVVKANEGVSDAFQSRELARNNIISNLEGQAETGFGRYIVSLKPTAGDGNGEFASESPQDRKYIGIVSLKLRKHPSGPTVPDVGFSLSRPYWGKGYATEAASGLLDYFAKEKGVTKVSGICNPDNEQSKAMFRRLGFTDRGIRSLKGLGEGTSDHVVRGQVWTRGVTGDLSEYRL</sequence>
<keyword evidence="2" id="KW-0012">Acyltransferase</keyword>
<keyword evidence="2" id="KW-0808">Transferase</keyword>
<evidence type="ECO:0000259" key="1">
    <source>
        <dbReference type="PROSITE" id="PS51186"/>
    </source>
</evidence>
<dbReference type="InterPro" id="IPR016181">
    <property type="entry name" value="Acyl_CoA_acyltransferase"/>
</dbReference>
<reference evidence="2" key="1">
    <citation type="journal article" date="2020" name="Stud. Mycol.">
        <title>101 Dothideomycetes genomes: a test case for predicting lifestyles and emergence of pathogens.</title>
        <authorList>
            <person name="Haridas S."/>
            <person name="Albert R."/>
            <person name="Binder M."/>
            <person name="Bloem J."/>
            <person name="Labutti K."/>
            <person name="Salamov A."/>
            <person name="Andreopoulos B."/>
            <person name="Baker S."/>
            <person name="Barry K."/>
            <person name="Bills G."/>
            <person name="Bluhm B."/>
            <person name="Cannon C."/>
            <person name="Castanera R."/>
            <person name="Culley D."/>
            <person name="Daum C."/>
            <person name="Ezra D."/>
            <person name="Gonzalez J."/>
            <person name="Henrissat B."/>
            <person name="Kuo A."/>
            <person name="Liang C."/>
            <person name="Lipzen A."/>
            <person name="Lutzoni F."/>
            <person name="Magnuson J."/>
            <person name="Mondo S."/>
            <person name="Nolan M."/>
            <person name="Ohm R."/>
            <person name="Pangilinan J."/>
            <person name="Park H.-J."/>
            <person name="Ramirez L."/>
            <person name="Alfaro M."/>
            <person name="Sun H."/>
            <person name="Tritt A."/>
            <person name="Yoshinaga Y."/>
            <person name="Zwiers L.-H."/>
            <person name="Turgeon B."/>
            <person name="Goodwin S."/>
            <person name="Spatafora J."/>
            <person name="Crous P."/>
            <person name="Grigoriev I."/>
        </authorList>
    </citation>
    <scope>NUCLEOTIDE SEQUENCE</scope>
    <source>
        <strain evidence="2">CBS 175.79</strain>
    </source>
</reference>
<dbReference type="GeneID" id="54284610"/>
<dbReference type="AlphaFoldDB" id="A0A6A5Y4K7"/>
<accession>A0A6A5Y4K7</accession>
<evidence type="ECO:0000313" key="2">
    <source>
        <dbReference type="EMBL" id="KAF2019811.1"/>
    </source>
</evidence>